<evidence type="ECO:0000313" key="1">
    <source>
        <dbReference type="EMBL" id="JAE37553.1"/>
    </source>
</evidence>
<reference evidence="1" key="1">
    <citation type="submission" date="2014-09" db="EMBL/GenBank/DDBJ databases">
        <authorList>
            <person name="Magalhaes I.L.F."/>
            <person name="Oliveira U."/>
            <person name="Santos F.R."/>
            <person name="Vidigal T.H.D.A."/>
            <person name="Brescovit A.D."/>
            <person name="Santos A.J."/>
        </authorList>
    </citation>
    <scope>NUCLEOTIDE SEQUENCE</scope>
    <source>
        <tissue evidence="1">Shoot tissue taken approximately 20 cm above the soil surface</tissue>
    </source>
</reference>
<name>A0A0A9HXE5_ARUDO</name>
<reference evidence="1" key="2">
    <citation type="journal article" date="2015" name="Data Brief">
        <title>Shoot transcriptome of the giant reed, Arundo donax.</title>
        <authorList>
            <person name="Barrero R.A."/>
            <person name="Guerrero F.D."/>
            <person name="Moolhuijzen P."/>
            <person name="Goolsby J.A."/>
            <person name="Tidwell J."/>
            <person name="Bellgard S.E."/>
            <person name="Bellgard M.I."/>
        </authorList>
    </citation>
    <scope>NUCLEOTIDE SEQUENCE</scope>
    <source>
        <tissue evidence="1">Shoot tissue taken approximately 20 cm above the soil surface</tissue>
    </source>
</reference>
<dbReference type="AlphaFoldDB" id="A0A0A9HXE5"/>
<accession>A0A0A9HXE5</accession>
<proteinExistence type="predicted"/>
<dbReference type="EMBL" id="GBRH01160343">
    <property type="protein sequence ID" value="JAE37553.1"/>
    <property type="molecule type" value="Transcribed_RNA"/>
</dbReference>
<organism evidence="1">
    <name type="scientific">Arundo donax</name>
    <name type="common">Giant reed</name>
    <name type="synonym">Donax arundinaceus</name>
    <dbReference type="NCBI Taxonomy" id="35708"/>
    <lineage>
        <taxon>Eukaryota</taxon>
        <taxon>Viridiplantae</taxon>
        <taxon>Streptophyta</taxon>
        <taxon>Embryophyta</taxon>
        <taxon>Tracheophyta</taxon>
        <taxon>Spermatophyta</taxon>
        <taxon>Magnoliopsida</taxon>
        <taxon>Liliopsida</taxon>
        <taxon>Poales</taxon>
        <taxon>Poaceae</taxon>
        <taxon>PACMAD clade</taxon>
        <taxon>Arundinoideae</taxon>
        <taxon>Arundineae</taxon>
        <taxon>Arundo</taxon>
    </lineage>
</organism>
<protein>
    <submittedName>
        <fullName evidence="1">Uncharacterized protein</fullName>
    </submittedName>
</protein>
<sequence length="24" mass="2917">MFIILAFSYRRCPFMCNILDFMIA</sequence>